<protein>
    <recommendedName>
        <fullName evidence="2">ATPase AAA-type core domain-containing protein</fullName>
    </recommendedName>
</protein>
<dbReference type="GO" id="GO:0005634">
    <property type="term" value="C:nucleus"/>
    <property type="evidence" value="ECO:0007669"/>
    <property type="project" value="TreeGrafter"/>
</dbReference>
<dbReference type="SUPFAM" id="SSF52540">
    <property type="entry name" value="P-loop containing nucleoside triphosphate hydrolases"/>
    <property type="match status" value="1"/>
</dbReference>
<dbReference type="CDD" id="cd00009">
    <property type="entry name" value="AAA"/>
    <property type="match status" value="1"/>
</dbReference>
<gene>
    <name evidence="3" type="ORF">O3M35_011505</name>
</gene>
<dbReference type="GO" id="GO:0016887">
    <property type="term" value="F:ATP hydrolysis activity"/>
    <property type="evidence" value="ECO:0007669"/>
    <property type="project" value="InterPro"/>
</dbReference>
<feature type="compositionally biased region" description="Basic residues" evidence="1">
    <location>
        <begin position="69"/>
        <end position="85"/>
    </location>
</feature>
<evidence type="ECO:0000256" key="1">
    <source>
        <dbReference type="SAM" id="MobiDB-lite"/>
    </source>
</evidence>
<feature type="region of interest" description="Disordered" evidence="1">
    <location>
        <begin position="106"/>
        <end position="133"/>
    </location>
</feature>
<feature type="domain" description="ATPase AAA-type core" evidence="2">
    <location>
        <begin position="486"/>
        <end position="571"/>
    </location>
</feature>
<dbReference type="Gene3D" id="3.40.50.300">
    <property type="entry name" value="P-loop containing nucleotide triphosphate hydrolases"/>
    <property type="match status" value="1"/>
</dbReference>
<reference evidence="3 4" key="1">
    <citation type="submission" date="2022-12" db="EMBL/GenBank/DDBJ databases">
        <title>Chromosome-level genome assembly of true bugs.</title>
        <authorList>
            <person name="Ma L."/>
            <person name="Li H."/>
        </authorList>
    </citation>
    <scope>NUCLEOTIDE SEQUENCE [LARGE SCALE GENOMIC DNA]</scope>
    <source>
        <strain evidence="3">Lab_2022b</strain>
    </source>
</reference>
<evidence type="ECO:0000313" key="3">
    <source>
        <dbReference type="EMBL" id="KAK9502801.1"/>
    </source>
</evidence>
<dbReference type="InterPro" id="IPR003959">
    <property type="entry name" value="ATPase_AAA_core"/>
</dbReference>
<dbReference type="AlphaFoldDB" id="A0AAW1CWH4"/>
<dbReference type="PANTHER" id="PTHR23389:SF21">
    <property type="entry name" value="ATPASE FAMILY AAA DOMAIN-CONTAINING PROTEIN 5"/>
    <property type="match status" value="1"/>
</dbReference>
<evidence type="ECO:0000313" key="4">
    <source>
        <dbReference type="Proteomes" id="UP001461498"/>
    </source>
</evidence>
<dbReference type="GO" id="GO:0005524">
    <property type="term" value="F:ATP binding"/>
    <property type="evidence" value="ECO:0007669"/>
    <property type="project" value="InterPro"/>
</dbReference>
<comment type="caution">
    <text evidence="3">The sequence shown here is derived from an EMBL/GenBank/DDBJ whole genome shotgun (WGS) entry which is preliminary data.</text>
</comment>
<name>A0AAW1CWH4_9HEMI</name>
<proteinExistence type="predicted"/>
<dbReference type="Pfam" id="PF00004">
    <property type="entry name" value="AAA"/>
    <property type="match status" value="1"/>
</dbReference>
<evidence type="ECO:0000259" key="2">
    <source>
        <dbReference type="Pfam" id="PF00004"/>
    </source>
</evidence>
<feature type="compositionally biased region" description="Polar residues" evidence="1">
    <location>
        <begin position="57"/>
        <end position="66"/>
    </location>
</feature>
<feature type="compositionally biased region" description="Polar residues" evidence="1">
    <location>
        <begin position="123"/>
        <end position="133"/>
    </location>
</feature>
<keyword evidence="4" id="KW-1185">Reference proteome</keyword>
<organism evidence="3 4">
    <name type="scientific">Rhynocoris fuscipes</name>
    <dbReference type="NCBI Taxonomy" id="488301"/>
    <lineage>
        <taxon>Eukaryota</taxon>
        <taxon>Metazoa</taxon>
        <taxon>Ecdysozoa</taxon>
        <taxon>Arthropoda</taxon>
        <taxon>Hexapoda</taxon>
        <taxon>Insecta</taxon>
        <taxon>Pterygota</taxon>
        <taxon>Neoptera</taxon>
        <taxon>Paraneoptera</taxon>
        <taxon>Hemiptera</taxon>
        <taxon>Heteroptera</taxon>
        <taxon>Panheteroptera</taxon>
        <taxon>Cimicomorpha</taxon>
        <taxon>Reduviidae</taxon>
        <taxon>Harpactorinae</taxon>
        <taxon>Harpactorini</taxon>
        <taxon>Rhynocoris</taxon>
    </lineage>
</organism>
<dbReference type="InterPro" id="IPR027417">
    <property type="entry name" value="P-loop_NTPase"/>
</dbReference>
<dbReference type="GO" id="GO:0061860">
    <property type="term" value="F:DNA clamp unloader activity"/>
    <property type="evidence" value="ECO:0007669"/>
    <property type="project" value="TreeGrafter"/>
</dbReference>
<dbReference type="GO" id="GO:0003677">
    <property type="term" value="F:DNA binding"/>
    <property type="evidence" value="ECO:0007669"/>
    <property type="project" value="TreeGrafter"/>
</dbReference>
<sequence>MKDLKHYFSSPGGSDNDVPNENEIVSKKRRIKCITENLEYTSDAPSLKKKRKKPSNDCDNQNNINIKSDKKRKKHSGEKSSKKLRTSKLCENVNVLQTTEEYSENLVINNSKEDNDNSKENNLDSTVEFNGKSPENNSLHNYFNKVDKAPDILLKANILKVEAVVHYPPPSEEIVKPLKRLKTRLRRRKSIDLRPEYDIITSEEDNSSLQNSKNDISLNGFIEIDDTSEEILTSPESVQESSLFSDSISTVNGNGAVPTRIKRDGTLNSFFKKPNRTSNILPIVISEERKIAKREFLNSGIPDKMKKQITKKTDSMLLRAAPFPKHHVRQIDKLSLMWNLKVVNLEFKNNFDHLINLPTWSCITEYSSKNKNITDKVNNSSSSCFDKKSIKKLKKENSGYPTGKWHSELVKMKNANTFDMWSEKYKPKSSLQLIGNSNTVGKLKSWLQALNSNKNSSKKDNETYCSEDEFQKSDDDLVLIKNAAFLQGPPGSGKTATVYALAEEIGYQILEINSSCNRMGKKILHEFSEALQSHKVERNVLNFNGSKKNKIEDSRKSLILIEDIDVIFPEYDDGFISTIANLAANSKRPIIFTINEYYPKYLSKIMPYTNFRLDYETLPQSKVCSWIRTVAAAENVFLDETEAGKLVQWANGDIRKLLLQLQFSFANSSKLVFSDNQQVGNLWKNLGSQSIDDLKETENTSKLYNLLTVCDILNGSITTEECANDKYFDQPWRTVLKDSCEFNQPNDSLDYTSRNILSDMVQVLKENIYSSNMEDNLLSPKTQSIIPIIEREILTPSSVLSHTSVATDYLSSLRIIARSEIKRLEAHSKRNNRYFSYLQSLGITQNTINISNILSESLNSTL</sequence>
<feature type="compositionally biased region" description="Basic and acidic residues" evidence="1">
    <location>
        <begin position="111"/>
        <end position="122"/>
    </location>
</feature>
<dbReference type="EMBL" id="JAPXFL010000008">
    <property type="protein sequence ID" value="KAK9502801.1"/>
    <property type="molecule type" value="Genomic_DNA"/>
</dbReference>
<feature type="region of interest" description="Disordered" evidence="1">
    <location>
        <begin position="1"/>
        <end position="24"/>
    </location>
</feature>
<dbReference type="Gene3D" id="1.10.8.60">
    <property type="match status" value="1"/>
</dbReference>
<dbReference type="PANTHER" id="PTHR23389">
    <property type="entry name" value="CHROMOSOME TRANSMISSION FIDELITY FACTOR 18"/>
    <property type="match status" value="1"/>
</dbReference>
<accession>A0AAW1CWH4</accession>
<dbReference type="Proteomes" id="UP001461498">
    <property type="component" value="Unassembled WGS sequence"/>
</dbReference>
<feature type="region of interest" description="Disordered" evidence="1">
    <location>
        <begin position="42"/>
        <end position="85"/>
    </location>
</feature>